<keyword evidence="2" id="KW-1185">Reference proteome</keyword>
<proteinExistence type="predicted"/>
<reference evidence="1" key="1">
    <citation type="submission" date="2018-05" db="EMBL/GenBank/DDBJ databases">
        <title>Draft genome of Mucuna pruriens seed.</title>
        <authorList>
            <person name="Nnadi N.E."/>
            <person name="Vos R."/>
            <person name="Hasami M.H."/>
            <person name="Devisetty U.K."/>
            <person name="Aguiy J.C."/>
        </authorList>
    </citation>
    <scope>NUCLEOTIDE SEQUENCE [LARGE SCALE GENOMIC DNA]</scope>
    <source>
        <strain evidence="1">JCA_2017</strain>
    </source>
</reference>
<feature type="non-terminal residue" evidence="1">
    <location>
        <position position="196"/>
    </location>
</feature>
<dbReference type="Proteomes" id="UP000257109">
    <property type="component" value="Unassembled WGS sequence"/>
</dbReference>
<comment type="caution">
    <text evidence="1">The sequence shown here is derived from an EMBL/GenBank/DDBJ whole genome shotgun (WGS) entry which is preliminary data.</text>
</comment>
<gene>
    <name evidence="1" type="ORF">CR513_38310</name>
</gene>
<name>A0A371FRY8_MUCPR</name>
<dbReference type="EMBL" id="QJKJ01008026">
    <property type="protein sequence ID" value="RDX81058.1"/>
    <property type="molecule type" value="Genomic_DNA"/>
</dbReference>
<evidence type="ECO:0000313" key="2">
    <source>
        <dbReference type="Proteomes" id="UP000257109"/>
    </source>
</evidence>
<accession>A0A371FRY8</accession>
<dbReference type="PANTHER" id="PTHR33067:SF9">
    <property type="entry name" value="RNA-DIRECTED DNA POLYMERASE"/>
    <property type="match status" value="1"/>
</dbReference>
<sequence length="196" mass="22637">MKPSPQFSNRVIDANIFTIGFLLKLEPTYMLHVEGPLRRKLLMMPLKLLKTQTSNNHQCSTDDRQMINRFLETFKLHFKLNLGSFTIPSIIDNSYFEKELCNLGASINLMPFALVDIFVTHPLGIVEDVLMKVDKFIFFANFVVLNMDEDMEVSTILGRLFLNTLDVDVVDVVILNNPLNSRMIDLLEKFLLCKEY</sequence>
<dbReference type="AlphaFoldDB" id="A0A371FRY8"/>
<protein>
    <recommendedName>
        <fullName evidence="3">Reverse transcriptase domain-containing protein</fullName>
    </recommendedName>
</protein>
<evidence type="ECO:0000313" key="1">
    <source>
        <dbReference type="EMBL" id="RDX81058.1"/>
    </source>
</evidence>
<dbReference type="PANTHER" id="PTHR33067">
    <property type="entry name" value="RNA-DIRECTED DNA POLYMERASE-RELATED"/>
    <property type="match status" value="1"/>
</dbReference>
<feature type="non-terminal residue" evidence="1">
    <location>
        <position position="1"/>
    </location>
</feature>
<evidence type="ECO:0008006" key="3">
    <source>
        <dbReference type="Google" id="ProtNLM"/>
    </source>
</evidence>
<organism evidence="1 2">
    <name type="scientific">Mucuna pruriens</name>
    <name type="common">Velvet bean</name>
    <name type="synonym">Dolichos pruriens</name>
    <dbReference type="NCBI Taxonomy" id="157652"/>
    <lineage>
        <taxon>Eukaryota</taxon>
        <taxon>Viridiplantae</taxon>
        <taxon>Streptophyta</taxon>
        <taxon>Embryophyta</taxon>
        <taxon>Tracheophyta</taxon>
        <taxon>Spermatophyta</taxon>
        <taxon>Magnoliopsida</taxon>
        <taxon>eudicotyledons</taxon>
        <taxon>Gunneridae</taxon>
        <taxon>Pentapetalae</taxon>
        <taxon>rosids</taxon>
        <taxon>fabids</taxon>
        <taxon>Fabales</taxon>
        <taxon>Fabaceae</taxon>
        <taxon>Papilionoideae</taxon>
        <taxon>50 kb inversion clade</taxon>
        <taxon>NPAAA clade</taxon>
        <taxon>indigoferoid/millettioid clade</taxon>
        <taxon>Phaseoleae</taxon>
        <taxon>Mucuna</taxon>
    </lineage>
</organism>